<feature type="transmembrane region" description="Helical" evidence="5">
    <location>
        <begin position="6"/>
        <end position="30"/>
    </location>
</feature>
<dbReference type="RefSeq" id="WP_066225035.1">
    <property type="nucleotide sequence ID" value="NZ_JARTFQ010000004.1"/>
</dbReference>
<evidence type="ECO:0000256" key="2">
    <source>
        <dbReference type="ARBA" id="ARBA00022692"/>
    </source>
</evidence>
<keyword evidence="4 5" id="KW-0472">Membrane</keyword>
<evidence type="ECO:0000313" key="6">
    <source>
        <dbReference type="EMBL" id="MED4402804.1"/>
    </source>
</evidence>
<evidence type="ECO:0000256" key="3">
    <source>
        <dbReference type="ARBA" id="ARBA00022989"/>
    </source>
</evidence>
<feature type="transmembrane region" description="Helical" evidence="5">
    <location>
        <begin position="42"/>
        <end position="66"/>
    </location>
</feature>
<comment type="subcellular location">
    <subcellularLocation>
        <location evidence="1">Membrane</location>
        <topology evidence="1">Multi-pass membrane protein</topology>
    </subcellularLocation>
</comment>
<sequence length="105" mass="11537">MDRNKVFSSLCYFSVFFAALLFPIVVYFIVDDNEVKTHAKKSIISHIIPFIASIILGGIFIGGAFLNTAEVVFPWILVSGMVIVAVISLAVTIYNIVQGIKVLID</sequence>
<dbReference type="Pfam" id="PF09685">
    <property type="entry name" value="MamF_MmsF"/>
    <property type="match status" value="1"/>
</dbReference>
<dbReference type="Proteomes" id="UP001342826">
    <property type="component" value="Unassembled WGS sequence"/>
</dbReference>
<name>A0ABU6P2S1_9BACI</name>
<proteinExistence type="predicted"/>
<protein>
    <submittedName>
        <fullName evidence="6">DUF4870 domain-containing protein</fullName>
    </submittedName>
</protein>
<evidence type="ECO:0000313" key="7">
    <source>
        <dbReference type="Proteomes" id="UP001342826"/>
    </source>
</evidence>
<feature type="transmembrane region" description="Helical" evidence="5">
    <location>
        <begin position="72"/>
        <end position="97"/>
    </location>
</feature>
<dbReference type="GeneID" id="301139465"/>
<evidence type="ECO:0000256" key="4">
    <source>
        <dbReference type="ARBA" id="ARBA00023136"/>
    </source>
</evidence>
<organism evidence="6 7">
    <name type="scientific">Metabacillus fastidiosus</name>
    <dbReference type="NCBI Taxonomy" id="1458"/>
    <lineage>
        <taxon>Bacteria</taxon>
        <taxon>Bacillati</taxon>
        <taxon>Bacillota</taxon>
        <taxon>Bacilli</taxon>
        <taxon>Bacillales</taxon>
        <taxon>Bacillaceae</taxon>
        <taxon>Metabacillus</taxon>
    </lineage>
</organism>
<gene>
    <name evidence="6" type="ORF">P9271_15975</name>
</gene>
<keyword evidence="7" id="KW-1185">Reference proteome</keyword>
<evidence type="ECO:0000256" key="5">
    <source>
        <dbReference type="SAM" id="Phobius"/>
    </source>
</evidence>
<comment type="caution">
    <text evidence="6">The sequence shown here is derived from an EMBL/GenBank/DDBJ whole genome shotgun (WGS) entry which is preliminary data.</text>
</comment>
<accession>A0ABU6P2S1</accession>
<evidence type="ECO:0000256" key="1">
    <source>
        <dbReference type="ARBA" id="ARBA00004141"/>
    </source>
</evidence>
<keyword evidence="2 5" id="KW-0812">Transmembrane</keyword>
<keyword evidence="3 5" id="KW-1133">Transmembrane helix</keyword>
<reference evidence="6 7" key="1">
    <citation type="submission" date="2023-03" db="EMBL/GenBank/DDBJ databases">
        <title>Bacillus Genome Sequencing.</title>
        <authorList>
            <person name="Dunlap C."/>
        </authorList>
    </citation>
    <scope>NUCLEOTIDE SEQUENCE [LARGE SCALE GENOMIC DNA]</scope>
    <source>
        <strain evidence="6 7">NRS-1717</strain>
    </source>
</reference>
<dbReference type="InterPro" id="IPR019109">
    <property type="entry name" value="MamF_MmsF"/>
</dbReference>
<dbReference type="EMBL" id="JARTFS010000013">
    <property type="protein sequence ID" value="MED4402804.1"/>
    <property type="molecule type" value="Genomic_DNA"/>
</dbReference>